<dbReference type="Proteomes" id="UP001165060">
    <property type="component" value="Unassembled WGS sequence"/>
</dbReference>
<comment type="caution">
    <text evidence="3">The sequence shown here is derived from an EMBL/GenBank/DDBJ whole genome shotgun (WGS) entry which is preliminary data.</text>
</comment>
<accession>A0ABQ6N140</accession>
<feature type="region of interest" description="Disordered" evidence="1">
    <location>
        <begin position="190"/>
        <end position="214"/>
    </location>
</feature>
<dbReference type="EMBL" id="BRYB01000760">
    <property type="protein sequence ID" value="GMI37049.1"/>
    <property type="molecule type" value="Genomic_DNA"/>
</dbReference>
<keyword evidence="4" id="KW-1185">Reference proteome</keyword>
<sequence length="214" mass="22348">MSLALSSLPTLSLLAAPARGAAPPPRIYELLSSAPLLCLPALAPNALLLFSSVLSASLSSFSLLFFPFSTLLPALLSSSLSPPPALLEELDTAISLRERELLSSPPHLRGDLASSLSLLSSLRPNLKMALANPTRYRLLFLLPAAVSLGVLLHNPPPPNSGLAFLLGAIAAFMFCAELLEEVKEAITEAKEEAKGGRGGGGKGGGAWGREDMWA</sequence>
<feature type="chain" id="PRO_5045397050" evidence="2">
    <location>
        <begin position="21"/>
        <end position="214"/>
    </location>
</feature>
<evidence type="ECO:0000313" key="3">
    <source>
        <dbReference type="EMBL" id="GMI37049.1"/>
    </source>
</evidence>
<keyword evidence="2" id="KW-0732">Signal</keyword>
<organism evidence="3 4">
    <name type="scientific">Tetraparma gracilis</name>
    <dbReference type="NCBI Taxonomy" id="2962635"/>
    <lineage>
        <taxon>Eukaryota</taxon>
        <taxon>Sar</taxon>
        <taxon>Stramenopiles</taxon>
        <taxon>Ochrophyta</taxon>
        <taxon>Bolidophyceae</taxon>
        <taxon>Parmales</taxon>
        <taxon>Triparmaceae</taxon>
        <taxon>Tetraparma</taxon>
    </lineage>
</organism>
<feature type="signal peptide" evidence="2">
    <location>
        <begin position="1"/>
        <end position="20"/>
    </location>
</feature>
<feature type="compositionally biased region" description="Gly residues" evidence="1">
    <location>
        <begin position="196"/>
        <end position="207"/>
    </location>
</feature>
<proteinExistence type="predicted"/>
<evidence type="ECO:0000313" key="4">
    <source>
        <dbReference type="Proteomes" id="UP001165060"/>
    </source>
</evidence>
<evidence type="ECO:0000256" key="1">
    <source>
        <dbReference type="SAM" id="MobiDB-lite"/>
    </source>
</evidence>
<reference evidence="3 4" key="1">
    <citation type="journal article" date="2023" name="Commun. Biol.">
        <title>Genome analysis of Parmales, the sister group of diatoms, reveals the evolutionary specialization of diatoms from phago-mixotrophs to photoautotrophs.</title>
        <authorList>
            <person name="Ban H."/>
            <person name="Sato S."/>
            <person name="Yoshikawa S."/>
            <person name="Yamada K."/>
            <person name="Nakamura Y."/>
            <person name="Ichinomiya M."/>
            <person name="Sato N."/>
            <person name="Blanc-Mathieu R."/>
            <person name="Endo H."/>
            <person name="Kuwata A."/>
            <person name="Ogata H."/>
        </authorList>
    </citation>
    <scope>NUCLEOTIDE SEQUENCE [LARGE SCALE GENOMIC DNA]</scope>
</reference>
<name>A0ABQ6N140_9STRA</name>
<evidence type="ECO:0000256" key="2">
    <source>
        <dbReference type="SAM" id="SignalP"/>
    </source>
</evidence>
<gene>
    <name evidence="3" type="ORF">TeGR_g7852</name>
</gene>
<protein>
    <submittedName>
        <fullName evidence="3">Uncharacterized protein</fullName>
    </submittedName>
</protein>